<dbReference type="InterPro" id="IPR055414">
    <property type="entry name" value="LRR_R13L4/SHOC2-like"/>
</dbReference>
<evidence type="ECO:0000256" key="8">
    <source>
        <dbReference type="ARBA" id="ARBA00022989"/>
    </source>
</evidence>
<dbReference type="InterPro" id="IPR013210">
    <property type="entry name" value="LRR_N_plant-typ"/>
</dbReference>
<feature type="domain" description="Leucine-rich repeat-containing N-terminal plant-type" evidence="13">
    <location>
        <begin position="25"/>
        <end position="60"/>
    </location>
</feature>
<dbReference type="AlphaFoldDB" id="A0AAV1D2R5"/>
<evidence type="ECO:0000256" key="10">
    <source>
        <dbReference type="ARBA" id="ARBA00023170"/>
    </source>
</evidence>
<dbReference type="Gene3D" id="3.80.10.10">
    <property type="entry name" value="Ribonuclease Inhibitor"/>
    <property type="match status" value="2"/>
</dbReference>
<evidence type="ECO:0000256" key="12">
    <source>
        <dbReference type="SAM" id="SignalP"/>
    </source>
</evidence>
<evidence type="ECO:0000256" key="1">
    <source>
        <dbReference type="ARBA" id="ARBA00004251"/>
    </source>
</evidence>
<feature type="chain" id="PRO_5043617533" evidence="12">
    <location>
        <begin position="23"/>
        <end position="311"/>
    </location>
</feature>
<evidence type="ECO:0000259" key="14">
    <source>
        <dbReference type="Pfam" id="PF23598"/>
    </source>
</evidence>
<evidence type="ECO:0000313" key="16">
    <source>
        <dbReference type="Proteomes" id="UP001161247"/>
    </source>
</evidence>
<dbReference type="EMBL" id="OX459121">
    <property type="protein sequence ID" value="CAI9101259.1"/>
    <property type="molecule type" value="Genomic_DNA"/>
</dbReference>
<keyword evidence="11" id="KW-0325">Glycoprotein</keyword>
<name>A0AAV1D2R5_OLDCO</name>
<evidence type="ECO:0000256" key="6">
    <source>
        <dbReference type="ARBA" id="ARBA00022729"/>
    </source>
</evidence>
<evidence type="ECO:0000256" key="9">
    <source>
        <dbReference type="ARBA" id="ARBA00023136"/>
    </source>
</evidence>
<keyword evidence="5" id="KW-0812">Transmembrane</keyword>
<keyword evidence="8" id="KW-1133">Transmembrane helix</keyword>
<evidence type="ECO:0000256" key="4">
    <source>
        <dbReference type="ARBA" id="ARBA00022614"/>
    </source>
</evidence>
<evidence type="ECO:0000256" key="11">
    <source>
        <dbReference type="ARBA" id="ARBA00023180"/>
    </source>
</evidence>
<dbReference type="Proteomes" id="UP001161247">
    <property type="component" value="Chromosome 4"/>
</dbReference>
<dbReference type="PANTHER" id="PTHR27004:SF203">
    <property type="entry name" value="LEUCINE-RICH REPEAT-CONTAINING N-TERMINAL PLANT-TYPE DOMAIN-CONTAINING PROTEIN"/>
    <property type="match status" value="1"/>
</dbReference>
<feature type="signal peptide" evidence="12">
    <location>
        <begin position="1"/>
        <end position="22"/>
    </location>
</feature>
<dbReference type="InterPro" id="IPR032675">
    <property type="entry name" value="LRR_dom_sf"/>
</dbReference>
<evidence type="ECO:0000256" key="5">
    <source>
        <dbReference type="ARBA" id="ARBA00022692"/>
    </source>
</evidence>
<gene>
    <name evidence="15" type="ORF">OLC1_LOCUS10889</name>
</gene>
<keyword evidence="7" id="KW-0677">Repeat</keyword>
<feature type="domain" description="Disease resistance R13L4/SHOC-2-like LRR" evidence="14">
    <location>
        <begin position="77"/>
        <end position="228"/>
    </location>
</feature>
<proteinExistence type="inferred from homology"/>
<organism evidence="15 16">
    <name type="scientific">Oldenlandia corymbosa var. corymbosa</name>
    <dbReference type="NCBI Taxonomy" id="529605"/>
    <lineage>
        <taxon>Eukaryota</taxon>
        <taxon>Viridiplantae</taxon>
        <taxon>Streptophyta</taxon>
        <taxon>Embryophyta</taxon>
        <taxon>Tracheophyta</taxon>
        <taxon>Spermatophyta</taxon>
        <taxon>Magnoliopsida</taxon>
        <taxon>eudicotyledons</taxon>
        <taxon>Gunneridae</taxon>
        <taxon>Pentapetalae</taxon>
        <taxon>asterids</taxon>
        <taxon>lamiids</taxon>
        <taxon>Gentianales</taxon>
        <taxon>Rubiaceae</taxon>
        <taxon>Rubioideae</taxon>
        <taxon>Spermacoceae</taxon>
        <taxon>Hedyotis-Oldenlandia complex</taxon>
        <taxon>Oldenlandia</taxon>
    </lineage>
</organism>
<dbReference type="SUPFAM" id="SSF52058">
    <property type="entry name" value="L domain-like"/>
    <property type="match status" value="1"/>
</dbReference>
<protein>
    <submittedName>
        <fullName evidence="15">OLC1v1038541C1</fullName>
    </submittedName>
</protein>
<keyword evidence="3" id="KW-1003">Cell membrane</keyword>
<evidence type="ECO:0000256" key="7">
    <source>
        <dbReference type="ARBA" id="ARBA00022737"/>
    </source>
</evidence>
<evidence type="ECO:0000256" key="3">
    <source>
        <dbReference type="ARBA" id="ARBA00022475"/>
    </source>
</evidence>
<dbReference type="Pfam" id="PF08263">
    <property type="entry name" value="LRRNT_2"/>
    <property type="match status" value="1"/>
</dbReference>
<comment type="similarity">
    <text evidence="2">Belongs to the RLP family.</text>
</comment>
<dbReference type="FunFam" id="3.80.10.10:FF:000363">
    <property type="entry name" value="Leucine-rich repeat family protein"/>
    <property type="match status" value="1"/>
</dbReference>
<keyword evidence="6 12" id="KW-0732">Signal</keyword>
<dbReference type="PANTHER" id="PTHR27004">
    <property type="entry name" value="RECEPTOR-LIKE PROTEIN 12 ISOFORM X1"/>
    <property type="match status" value="1"/>
</dbReference>
<evidence type="ECO:0000313" key="15">
    <source>
        <dbReference type="EMBL" id="CAI9101259.1"/>
    </source>
</evidence>
<comment type="subcellular location">
    <subcellularLocation>
        <location evidence="1">Cell membrane</location>
        <topology evidence="1">Single-pass type I membrane protein</topology>
    </subcellularLocation>
</comment>
<keyword evidence="4" id="KW-0433">Leucine-rich repeat</keyword>
<accession>A0AAV1D2R5</accession>
<dbReference type="Pfam" id="PF23598">
    <property type="entry name" value="LRR_14"/>
    <property type="match status" value="1"/>
</dbReference>
<evidence type="ECO:0000259" key="13">
    <source>
        <dbReference type="Pfam" id="PF08263"/>
    </source>
</evidence>
<keyword evidence="16" id="KW-1185">Reference proteome</keyword>
<keyword evidence="10" id="KW-0675">Receptor</keyword>
<reference evidence="15" key="1">
    <citation type="submission" date="2023-03" db="EMBL/GenBank/DDBJ databases">
        <authorList>
            <person name="Julca I."/>
        </authorList>
    </citation>
    <scope>NUCLEOTIDE SEQUENCE</scope>
</reference>
<sequence length="311" mass="34045">MAIVGKLLVMSLCMILWKLSFGIDPQDASVLRSLKDQWANTPRGWNVSVDPCSWEGVLCSARLSGMNISGNLDDSIAQLTELRTLDLSSTRLTGSIPRGLGDLPMLENLFLDGCGFSGEIPDELGNLVKLCMLDLSSNNLSGEIPPSLGTLQTLKILRLDTNAFSGELPNLNSLKNLRGISIRNNFFSGSLPDLTGNDRLEYLDLSSNSFQPSHAPAWLSTLNSLSFLGSCLHNFSLYLNSKCCKSKLLYLKNNAFNGTLEMSGNISRYLQRIDLRNNGISSVDLSSGYDRTLLLMGNPICQTSPNDEDYC</sequence>
<keyword evidence="9" id="KW-0472">Membrane</keyword>
<dbReference type="GO" id="GO:0005886">
    <property type="term" value="C:plasma membrane"/>
    <property type="evidence" value="ECO:0007669"/>
    <property type="project" value="UniProtKB-SubCell"/>
</dbReference>
<evidence type="ECO:0000256" key="2">
    <source>
        <dbReference type="ARBA" id="ARBA00009592"/>
    </source>
</evidence>